<reference evidence="7" key="1">
    <citation type="journal article" date="2021" name="PeerJ">
        <title>Extensive microbial diversity within the chicken gut microbiome revealed by metagenomics and culture.</title>
        <authorList>
            <person name="Gilroy R."/>
            <person name="Ravi A."/>
            <person name="Getino M."/>
            <person name="Pursley I."/>
            <person name="Horton D.L."/>
            <person name="Alikhan N.F."/>
            <person name="Baker D."/>
            <person name="Gharbi K."/>
            <person name="Hall N."/>
            <person name="Watson M."/>
            <person name="Adriaenssens E.M."/>
            <person name="Foster-Nyarko E."/>
            <person name="Jarju S."/>
            <person name="Secka A."/>
            <person name="Antonio M."/>
            <person name="Oren A."/>
            <person name="Chaudhuri R.R."/>
            <person name="La Ragione R."/>
            <person name="Hildebrand F."/>
            <person name="Pallen M.J."/>
        </authorList>
    </citation>
    <scope>NUCLEOTIDE SEQUENCE</scope>
    <source>
        <strain evidence="7">CHK188-11489</strain>
    </source>
</reference>
<dbReference type="PANTHER" id="PTHR46832:SF1">
    <property type="entry name" value="5'-METHYLTHIOADENOSINE_S-ADENOSYLHOMOCYSTEINE NUCLEOSIDASE"/>
    <property type="match status" value="1"/>
</dbReference>
<protein>
    <recommendedName>
        <fullName evidence="2">adenosylhomocysteine nucleosidase</fullName>
        <ecNumber evidence="2">3.2.2.9</ecNumber>
    </recommendedName>
</protein>
<dbReference type="InterPro" id="IPR035994">
    <property type="entry name" value="Nucleoside_phosphorylase_sf"/>
</dbReference>
<dbReference type="AlphaFoldDB" id="A0A9D2FLT5"/>
<dbReference type="CDD" id="cd09008">
    <property type="entry name" value="MTAN"/>
    <property type="match status" value="1"/>
</dbReference>
<proteinExistence type="predicted"/>
<dbReference type="SUPFAM" id="SSF53167">
    <property type="entry name" value="Purine and uridine phosphorylases"/>
    <property type="match status" value="1"/>
</dbReference>
<comment type="pathway">
    <text evidence="1">Amino-acid biosynthesis; L-methionine biosynthesis via salvage pathway; S-methyl-5-thio-alpha-D-ribose 1-phosphate from S-methyl-5'-thioadenosine (hydrolase route): step 1/2.</text>
</comment>
<keyword evidence="7" id="KW-0326">Glycosidase</keyword>
<keyword evidence="5" id="KW-0486">Methionine biosynthesis</keyword>
<dbReference type="Proteomes" id="UP000824105">
    <property type="component" value="Unassembled WGS sequence"/>
</dbReference>
<dbReference type="InterPro" id="IPR000845">
    <property type="entry name" value="Nucleoside_phosphorylase_d"/>
</dbReference>
<evidence type="ECO:0000256" key="1">
    <source>
        <dbReference type="ARBA" id="ARBA00004945"/>
    </source>
</evidence>
<evidence type="ECO:0000256" key="4">
    <source>
        <dbReference type="ARBA" id="ARBA00022801"/>
    </source>
</evidence>
<reference evidence="7" key="2">
    <citation type="submission" date="2021-04" db="EMBL/GenBank/DDBJ databases">
        <authorList>
            <person name="Gilroy R."/>
        </authorList>
    </citation>
    <scope>NUCLEOTIDE SEQUENCE</scope>
    <source>
        <strain evidence="7">CHK188-11489</strain>
    </source>
</reference>
<evidence type="ECO:0000256" key="5">
    <source>
        <dbReference type="ARBA" id="ARBA00023167"/>
    </source>
</evidence>
<evidence type="ECO:0000313" key="8">
    <source>
        <dbReference type="Proteomes" id="UP000824105"/>
    </source>
</evidence>
<dbReference type="NCBIfam" id="TIGR01704">
    <property type="entry name" value="MTA_SAH-Nsdase"/>
    <property type="match status" value="1"/>
</dbReference>
<evidence type="ECO:0000256" key="2">
    <source>
        <dbReference type="ARBA" id="ARBA00011974"/>
    </source>
</evidence>
<dbReference type="Gene3D" id="3.40.50.1580">
    <property type="entry name" value="Nucleoside phosphorylase domain"/>
    <property type="match status" value="1"/>
</dbReference>
<dbReference type="GO" id="GO:0019284">
    <property type="term" value="P:L-methionine salvage from S-adenosylmethionine"/>
    <property type="evidence" value="ECO:0007669"/>
    <property type="project" value="TreeGrafter"/>
</dbReference>
<dbReference type="GO" id="GO:0008782">
    <property type="term" value="F:adenosylhomocysteine nucleosidase activity"/>
    <property type="evidence" value="ECO:0007669"/>
    <property type="project" value="UniProtKB-EC"/>
</dbReference>
<dbReference type="EC" id="3.2.2.9" evidence="2"/>
<keyword evidence="3" id="KW-0028">Amino-acid biosynthesis</keyword>
<gene>
    <name evidence="7" type="ORF">H9724_09060</name>
</gene>
<keyword evidence="4 7" id="KW-0378">Hydrolase</keyword>
<comment type="caution">
    <text evidence="7">The sequence shown here is derived from an EMBL/GenBank/DDBJ whole genome shotgun (WGS) entry which is preliminary data.</text>
</comment>
<dbReference type="EMBL" id="DXBF01000069">
    <property type="protein sequence ID" value="HIZ62897.1"/>
    <property type="molecule type" value="Genomic_DNA"/>
</dbReference>
<dbReference type="NCBIfam" id="NF004079">
    <property type="entry name" value="PRK05584.1"/>
    <property type="match status" value="1"/>
</dbReference>
<evidence type="ECO:0000313" key="7">
    <source>
        <dbReference type="EMBL" id="HIZ62897.1"/>
    </source>
</evidence>
<accession>A0A9D2FLT5</accession>
<name>A0A9D2FLT5_9FIRM</name>
<dbReference type="GO" id="GO:0009164">
    <property type="term" value="P:nucleoside catabolic process"/>
    <property type="evidence" value="ECO:0007669"/>
    <property type="project" value="InterPro"/>
</dbReference>
<evidence type="ECO:0000256" key="3">
    <source>
        <dbReference type="ARBA" id="ARBA00022605"/>
    </source>
</evidence>
<dbReference type="GO" id="GO:0019509">
    <property type="term" value="P:L-methionine salvage from methylthioadenosine"/>
    <property type="evidence" value="ECO:0007669"/>
    <property type="project" value="InterPro"/>
</dbReference>
<dbReference type="GO" id="GO:0005829">
    <property type="term" value="C:cytosol"/>
    <property type="evidence" value="ECO:0007669"/>
    <property type="project" value="TreeGrafter"/>
</dbReference>
<dbReference type="InterPro" id="IPR010049">
    <property type="entry name" value="MTA_SAH_Nsdase"/>
</dbReference>
<feature type="domain" description="Nucleoside phosphorylase" evidence="6">
    <location>
        <begin position="3"/>
        <end position="224"/>
    </location>
</feature>
<dbReference type="GO" id="GO:0008930">
    <property type="term" value="F:methylthioadenosine nucleosidase activity"/>
    <property type="evidence" value="ECO:0007669"/>
    <property type="project" value="InterPro"/>
</dbReference>
<organism evidence="7 8">
    <name type="scientific">Candidatus Gemmiger avistercoris</name>
    <dbReference type="NCBI Taxonomy" id="2838606"/>
    <lineage>
        <taxon>Bacteria</taxon>
        <taxon>Bacillati</taxon>
        <taxon>Bacillota</taxon>
        <taxon>Clostridia</taxon>
        <taxon>Eubacteriales</taxon>
        <taxon>Gemmiger</taxon>
    </lineage>
</organism>
<dbReference type="Pfam" id="PF01048">
    <property type="entry name" value="PNP_UDP_1"/>
    <property type="match status" value="1"/>
</dbReference>
<sequence length="227" mass="23862">MIYGIMGAMPEEVDQLCARLQDVTCETYAGVDYHRGTLHGRPVVVCCAGMGKANAASTVQVLCTKYGIGRLIFSGVAGNMTGKIGIGDVCVGETVFYHDAELDMLAQSAPFLTEYHGDPALVQAALHACSACGVKAIAGRIATGDTFVGDCATKAAIAEKCHPDCVEMEGAAVSQIAARNGVPCVVLRAMSDNADESGYEVLVVKDFSIAEYVRTATEIVVRMIETL</sequence>
<evidence type="ECO:0000259" key="6">
    <source>
        <dbReference type="Pfam" id="PF01048"/>
    </source>
</evidence>
<dbReference type="PANTHER" id="PTHR46832">
    <property type="entry name" value="5'-METHYLTHIOADENOSINE/S-ADENOSYLHOMOCYSTEINE NUCLEOSIDASE"/>
    <property type="match status" value="1"/>
</dbReference>